<dbReference type="Gene3D" id="3.30.300.30">
    <property type="match status" value="2"/>
</dbReference>
<dbReference type="InterPro" id="IPR025110">
    <property type="entry name" value="AMP-bd_C"/>
</dbReference>
<evidence type="ECO:0000256" key="6">
    <source>
        <dbReference type="SAM" id="MobiDB-lite"/>
    </source>
</evidence>
<feature type="domain" description="Carrier" evidence="7">
    <location>
        <begin position="2577"/>
        <end position="2652"/>
    </location>
</feature>
<proteinExistence type="inferred from homology"/>
<dbReference type="SUPFAM" id="SSF56801">
    <property type="entry name" value="Acetyl-CoA synthetase-like"/>
    <property type="match status" value="2"/>
</dbReference>
<dbReference type="CDD" id="cd05930">
    <property type="entry name" value="A_NRPS"/>
    <property type="match status" value="1"/>
</dbReference>
<dbReference type="SMART" id="SM00824">
    <property type="entry name" value="PKS_TE"/>
    <property type="match status" value="1"/>
</dbReference>
<comment type="cofactor">
    <cofactor evidence="1">
        <name>pantetheine 4'-phosphate</name>
        <dbReference type="ChEBI" id="CHEBI:47942"/>
    </cofactor>
</comment>
<keyword evidence="3" id="KW-0596">Phosphopantetheine</keyword>
<dbReference type="PANTHER" id="PTHR45527:SF1">
    <property type="entry name" value="FATTY ACID SYNTHASE"/>
    <property type="match status" value="1"/>
</dbReference>
<dbReference type="EMBL" id="CP162670">
    <property type="protein sequence ID" value="XDL25822.1"/>
    <property type="molecule type" value="Genomic_DNA"/>
</dbReference>
<gene>
    <name evidence="8" type="ORF">LF929_006400</name>
</gene>
<dbReference type="GO" id="GO:0005829">
    <property type="term" value="C:cytosol"/>
    <property type="evidence" value="ECO:0007669"/>
    <property type="project" value="TreeGrafter"/>
</dbReference>
<evidence type="ECO:0000259" key="7">
    <source>
        <dbReference type="PROSITE" id="PS50075"/>
    </source>
</evidence>
<dbReference type="FunFam" id="3.30.300.30:FF:000010">
    <property type="entry name" value="Enterobactin synthetase component F"/>
    <property type="match status" value="1"/>
</dbReference>
<feature type="compositionally biased region" description="Polar residues" evidence="6">
    <location>
        <begin position="44"/>
        <end position="59"/>
    </location>
</feature>
<sequence>MSDLLNETQLSTQQSSSTKKPSSTQQTSSADASSSHPHVSFSSTGTSGQPESAHDVTSAQSVNTLELPLVAAQPGIWMADHIASQSNAFTVAHALELNGPVDPDCLLAAIRQGLSEADTVQARFGFNDLGEPVQWLPSAPGMAAINEPEWLDFRDPAQGEQAAWALMQADLAAPLPVDGEQPLYRQVLMQVSAQPERWFWYQRFHHLMVDGFSFDALTRRIVAIYNALCAGKTPDASPFTPFADVVTEYHEWERSSAYQQSAAFWREHARELPTPVSLAADVCELSPQGIRTVQQRVTLPAAPFVTLAEQRFGAQLQPAEIAMAALAVYLYRMSGESRLSVGFPFMRRMGSAALCASGPVVNVLPLQFTLQPEMTLIDATQMLQKEIKAVRRHQRYEAEQLRRDLGLVGGSEGLYGPVINFKVYNAELALGHTPVTTHVLAMGPVDDMEFTLGVQEGELQLELVANPARYDAPALQGHAQRLQHVLTQLIQQPELAIGEVSLLNDDEWRRIDSWGSGPRLTIPTTLHSVLDCLQQQVQQQPDALAVTCGREQLSYRQLSAQVMQLARRLMAQGIGAGDVVAIGVPRSVSSVVAMFGVLASGAAYMPLDLDYPRERLALMCDDARPVLLLTHSTVREHMPTLPQVLCLDDATLRAECARLPAHPVTQAERREPLRAEHLAYMIYTSGSTGKPKGVMSTHAGLLNLMMSHSSFLFGPVIDRFSRQHGRRLRAGHTASFSFDSSWEPLFCMMMGSELHIFDEELRKDAWALVQHFTQTPIDLLDITPSFFTQMIDSGLLEPDNHQPAFIMIGGEAATPRLWQLMRQHPQMEIHNYYGPSEYTIDTLGARVTVADQPVIGQPVANTRVWLLDNHLRPVPVGVPGELYIAGPGLARGYLRRPDLTATRFVACPFVSGAVMYRTGDLMRWRHDGQLAFIGRVDHQIKVRGFRVELGEVENALVALDEVSTAVVIAEPLGATHRLIGYCSVPSDTAREQPDCAARLLAQLAEQLPDYMVPAVLMVMAELPLTVNGKIDRQALPKPQQAEAVVGREPASDEERLICQSIASLLKLDAVSAEADFFALGGDSISAMGLGTLLRRAGWQLRPKTIFAERTPARMAQAMQPLTTTATPSRTRRYGVVDGLPIVHSFAQLAGINQRFAHGVFLSVPETLQPIHLMQALSALVQAHPALTAQTGDSHLVIHQSSSTAVPLQCDTLRAQEPVEVAAERAYEAAVARLDPAAGQMMQAVLLQRDGRACGLVLVAHHLVVDGVSWRVLLPELRQAAEAAMDGQPVVLAAEECSLYDWSASLKGQVTVRRAELPFWQSVLATPLPRLGRRALDPSCDQEQTRQQSRRVLDARLTQAVLTHLPECYQARVDEILLGALVQACHHRFGVQPLRLALESHGRIETPEGLDLARTVGWLTAEYPVCIAAPTAQADAPWAILRSVKRALRAVPDRGVGYGVLRYLDTQSAETLASLHAQAPEILFNYLGRFESGEGHWSPRRSDHHFRDTFAVLQAPTIPLSHPLDINIFVDEQGEQPQLAIHWGWAHGVFDEDDIDALHQGMAQAIDAWRQQADYPPLSDTLVSVDVAQDAVTDETLDCLRQHYGPLSAVLPVLPLQQGLLFHAQLAQTTGSYNSLTRLSLHGPLSVAQLSQALEAVVRHHPQLAACFDTEQTSVPLQVLPVLRDDQCYWPLESQTLPAMQADEEAAALLALEKAELARDLFHQPSSMLHALLVSHTGTERHTLFLNAHHLVVDGWSTPVCLRDLFTALYQGRSALTPHSVPYADIVRQLAARDAQASRQRWRDVLTGARPTLLFGDGPHHGDGSYHDDVRELELLPEPQLEQGLLALCKQYGLTLNSVMQGIWGMLLCASSGADDVLFGSPVSGRFGQIDGISQQVGLFSNTLPVRVRLDASRPLPPQLAELQALQIQLIEHDDVGLGEIQQLAAIGTLFDTLLVVENYPDGDELSQAGQALRCEAVNNRGYTHYPLTLLVLPGKRLRLLMEYRDSVAQPQRLAQRLLLLLQQLVADPERALSAWNLQLPQEQALLAAVNRTEQPVPPGTLHQALAAQAQRTPDSIALVDSQHQLTYRQVQRQTRLLADRLIDAGVRPGDIVAVALPRSVRLSLALYAILEAGAAWLPLDTGYPDERLALMVEDAQPRLMITESSLQSRFAGMADVLLLDTLADERQSPRHASPPLADQQAAYVIYTSGSTGRPKGVVVGHQAIVNRLWWMQHQYPLVADDVVLQKTPCSFDVSVWEFFWPLMVGARLVMAPPDAHRDPEALVQLINDYAVTTMHFVPSMLAAWVSALETHPRDEIGCGSLRRVFCSGEALSRELALDYQSLIAAPLHNLYGPTEAAVDVTWQPASGEALARCHLPGIPIGLPVWNTQLRILDGALRPVPVGVAGDLYLCGIQLAQGYLRRPDLTASRFVADPFAHGERMYRTGDIARWLEDGTVDYLGRSDDQLKIRGQRIELGEIEQVLLAQPGVAQAVVGARELGGKATRLHGADARQLVAWLVPQAGISLDVDQLQQALSQQLPAHMVPVSYVLMASFPLSANGKLDRKALPAPAGQHADGRAPQTDTERTIAALFAELLACETVSADDDFFALGGHSLLAMRLAAEIRRQLRHSLTVGQIMAARSVAHIAALVEGDADSQHLDGNGDMLPLRTGTGPVLFCLHPASGFAWQYAGLLQYLDGEYPIVGLQSPRPDGVIAACESVEAMCERHLTTIRRIQPQGPYFLLGYSLGGTLAHGIAARLQQAGETVSFLGLLDTYPPEGQDWTAPDEADAREEVEREQAGFMADTQAEDDPQLRAEREAMFGNIVANYQDAVRLLSSARSHRYDGEATLFVATRTLPAGMDVDATWAPYVGTLTQYPQYCEHADILSPASLENLGPLLNRLLTNSHVVL</sequence>
<dbReference type="InterPro" id="IPR045851">
    <property type="entry name" value="AMP-bd_C_sf"/>
</dbReference>
<evidence type="ECO:0000256" key="4">
    <source>
        <dbReference type="ARBA" id="ARBA00022553"/>
    </source>
</evidence>
<dbReference type="Gene3D" id="1.10.1200.10">
    <property type="entry name" value="ACP-like"/>
    <property type="match status" value="1"/>
</dbReference>
<feature type="region of interest" description="Disordered" evidence="6">
    <location>
        <begin position="1"/>
        <end position="59"/>
    </location>
</feature>
<dbReference type="Gene3D" id="3.30.559.30">
    <property type="entry name" value="Nonribosomal peptide synthetase, condensation domain"/>
    <property type="match status" value="3"/>
</dbReference>
<evidence type="ECO:0000256" key="5">
    <source>
        <dbReference type="ARBA" id="ARBA00022737"/>
    </source>
</evidence>
<dbReference type="PROSITE" id="PS00012">
    <property type="entry name" value="PHOSPHOPANTETHEINE"/>
    <property type="match status" value="2"/>
</dbReference>
<dbReference type="InterPro" id="IPR001242">
    <property type="entry name" value="Condensation_dom"/>
</dbReference>
<name>A0AB39IYF0_9GAMM</name>
<dbReference type="Gene3D" id="3.40.50.980">
    <property type="match status" value="4"/>
</dbReference>
<dbReference type="PANTHER" id="PTHR45527">
    <property type="entry name" value="NONRIBOSOMAL PEPTIDE SYNTHETASE"/>
    <property type="match status" value="1"/>
</dbReference>
<protein>
    <submittedName>
        <fullName evidence="8">Amino acid adenylation domain-containing protein</fullName>
    </submittedName>
</protein>
<dbReference type="GO" id="GO:0047527">
    <property type="term" value="F:2,3-dihydroxybenzoate-serine ligase activity"/>
    <property type="evidence" value="ECO:0007669"/>
    <property type="project" value="TreeGrafter"/>
</dbReference>
<dbReference type="InterPro" id="IPR020802">
    <property type="entry name" value="TesA-like"/>
</dbReference>
<dbReference type="SMART" id="SM00823">
    <property type="entry name" value="PKS_PP"/>
    <property type="match status" value="2"/>
</dbReference>
<dbReference type="InterPro" id="IPR000873">
    <property type="entry name" value="AMP-dep_synth/lig_dom"/>
</dbReference>
<dbReference type="GeneID" id="302581287"/>
<dbReference type="Pfam" id="PF00550">
    <property type="entry name" value="PP-binding"/>
    <property type="match status" value="2"/>
</dbReference>
<dbReference type="FunFam" id="3.40.50.980:FF:000001">
    <property type="entry name" value="Non-ribosomal peptide synthetase"/>
    <property type="match status" value="2"/>
</dbReference>
<dbReference type="InterPro" id="IPR001031">
    <property type="entry name" value="Thioesterase"/>
</dbReference>
<feature type="domain" description="Carrier" evidence="7">
    <location>
        <begin position="1048"/>
        <end position="1122"/>
    </location>
</feature>
<dbReference type="GO" id="GO:0031177">
    <property type="term" value="F:phosphopantetheine binding"/>
    <property type="evidence" value="ECO:0007669"/>
    <property type="project" value="InterPro"/>
</dbReference>
<dbReference type="NCBIfam" id="TIGR01733">
    <property type="entry name" value="AA-adenyl-dom"/>
    <property type="match status" value="2"/>
</dbReference>
<dbReference type="SUPFAM" id="SSF53474">
    <property type="entry name" value="alpha/beta-Hydrolases"/>
    <property type="match status" value="1"/>
</dbReference>
<dbReference type="FunFam" id="3.40.50.12780:FF:000012">
    <property type="entry name" value="Non-ribosomal peptide synthetase"/>
    <property type="match status" value="1"/>
</dbReference>
<dbReference type="PROSITE" id="PS50075">
    <property type="entry name" value="CARRIER"/>
    <property type="match status" value="2"/>
</dbReference>
<organism evidence="8">
    <name type="scientific">Dickeya oryzae</name>
    <dbReference type="NCBI Taxonomy" id="1240404"/>
    <lineage>
        <taxon>Bacteria</taxon>
        <taxon>Pseudomonadati</taxon>
        <taxon>Pseudomonadota</taxon>
        <taxon>Gammaproteobacteria</taxon>
        <taxon>Enterobacterales</taxon>
        <taxon>Pectobacteriaceae</taxon>
        <taxon>Dickeya</taxon>
    </lineage>
</organism>
<dbReference type="Pfam" id="PF00668">
    <property type="entry name" value="Condensation"/>
    <property type="match status" value="3"/>
</dbReference>
<dbReference type="InterPro" id="IPR020806">
    <property type="entry name" value="PKS_PP-bd"/>
</dbReference>
<dbReference type="SUPFAM" id="SSF52777">
    <property type="entry name" value="CoA-dependent acyltransferases"/>
    <property type="match status" value="6"/>
</dbReference>
<dbReference type="SUPFAM" id="SSF47336">
    <property type="entry name" value="ACP-like"/>
    <property type="match status" value="2"/>
</dbReference>
<dbReference type="NCBIfam" id="TIGR01720">
    <property type="entry name" value="NRPS-para261"/>
    <property type="match status" value="1"/>
</dbReference>
<keyword evidence="4" id="KW-0597">Phosphoprotein</keyword>
<dbReference type="Gene3D" id="2.30.38.10">
    <property type="entry name" value="Luciferase, Domain 3"/>
    <property type="match status" value="2"/>
</dbReference>
<dbReference type="Gene3D" id="3.40.50.1820">
    <property type="entry name" value="alpha/beta hydrolase"/>
    <property type="match status" value="1"/>
</dbReference>
<comment type="similarity">
    <text evidence="2">Belongs to the ATP-dependent AMP-binding enzyme family.</text>
</comment>
<accession>A0AB39IYF0</accession>
<dbReference type="GO" id="GO:0009366">
    <property type="term" value="C:enterobactin synthetase complex"/>
    <property type="evidence" value="ECO:0007669"/>
    <property type="project" value="TreeGrafter"/>
</dbReference>
<dbReference type="FunFam" id="3.30.300.30:FF:000015">
    <property type="entry name" value="Nonribosomal peptide synthase SidD"/>
    <property type="match status" value="1"/>
</dbReference>
<dbReference type="RefSeq" id="WP_226092751.1">
    <property type="nucleotide sequence ID" value="NZ_CP162670.1"/>
</dbReference>
<dbReference type="FunFam" id="1.10.1200.10:FF:000005">
    <property type="entry name" value="Nonribosomal peptide synthetase 1"/>
    <property type="match status" value="1"/>
</dbReference>
<dbReference type="FunFam" id="2.30.38.10:FF:000002">
    <property type="entry name" value="Enterobactin synthase component F"/>
    <property type="match status" value="1"/>
</dbReference>
<keyword evidence="5" id="KW-0677">Repeat</keyword>
<dbReference type="InterPro" id="IPR010071">
    <property type="entry name" value="AA_adenyl_dom"/>
</dbReference>
<dbReference type="InterPro" id="IPR023213">
    <property type="entry name" value="CAT-like_dom_sf"/>
</dbReference>
<dbReference type="InterPro" id="IPR029058">
    <property type="entry name" value="AB_hydrolase_fold"/>
</dbReference>
<evidence type="ECO:0000313" key="8">
    <source>
        <dbReference type="EMBL" id="XDL25822.1"/>
    </source>
</evidence>
<dbReference type="GO" id="GO:0009239">
    <property type="term" value="P:enterobactin biosynthetic process"/>
    <property type="evidence" value="ECO:0007669"/>
    <property type="project" value="TreeGrafter"/>
</dbReference>
<dbReference type="PROSITE" id="PS00455">
    <property type="entry name" value="AMP_BINDING"/>
    <property type="match status" value="2"/>
</dbReference>
<evidence type="ECO:0000256" key="3">
    <source>
        <dbReference type="ARBA" id="ARBA00022450"/>
    </source>
</evidence>
<evidence type="ECO:0000256" key="2">
    <source>
        <dbReference type="ARBA" id="ARBA00006432"/>
    </source>
</evidence>
<dbReference type="NCBIfam" id="NF003417">
    <property type="entry name" value="PRK04813.1"/>
    <property type="match status" value="2"/>
</dbReference>
<dbReference type="GO" id="GO:0043041">
    <property type="term" value="P:amino acid activation for nonribosomal peptide biosynthetic process"/>
    <property type="evidence" value="ECO:0007669"/>
    <property type="project" value="TreeGrafter"/>
</dbReference>
<dbReference type="InterPro" id="IPR010060">
    <property type="entry name" value="NRPS_synth"/>
</dbReference>
<dbReference type="FunFam" id="2.30.38.10:FF:000001">
    <property type="entry name" value="Non-ribosomal peptide synthetase PvdI"/>
    <property type="match status" value="1"/>
</dbReference>
<feature type="compositionally biased region" description="Low complexity" evidence="6">
    <location>
        <begin position="8"/>
        <end position="43"/>
    </location>
</feature>
<dbReference type="Pfam" id="PF00975">
    <property type="entry name" value="Thioesterase"/>
    <property type="match status" value="1"/>
</dbReference>
<evidence type="ECO:0000256" key="1">
    <source>
        <dbReference type="ARBA" id="ARBA00001957"/>
    </source>
</evidence>
<reference evidence="8" key="1">
    <citation type="submission" date="2024-07" db="EMBL/GenBank/DDBJ databases">
        <authorList>
            <person name="Pedron J."/>
        </authorList>
    </citation>
    <scope>NUCLEOTIDE SEQUENCE</scope>
    <source>
        <strain evidence="8">A003-S1-M15</strain>
    </source>
</reference>
<dbReference type="Gene3D" id="3.30.559.10">
    <property type="entry name" value="Chloramphenicol acetyltransferase-like domain"/>
    <property type="match status" value="3"/>
</dbReference>
<dbReference type="InterPro" id="IPR009081">
    <property type="entry name" value="PP-bd_ACP"/>
</dbReference>
<dbReference type="FunFam" id="3.40.50.980:FF:000002">
    <property type="entry name" value="Enterobactin synthetase component F"/>
    <property type="match status" value="1"/>
</dbReference>
<dbReference type="InterPro" id="IPR036736">
    <property type="entry name" value="ACP-like_sf"/>
</dbReference>
<dbReference type="InterPro" id="IPR006162">
    <property type="entry name" value="Ppantetheine_attach_site"/>
</dbReference>
<dbReference type="CDD" id="cd17646">
    <property type="entry name" value="A_NRPS_AB3403-like"/>
    <property type="match status" value="1"/>
</dbReference>
<dbReference type="Pfam" id="PF13193">
    <property type="entry name" value="AMP-binding_C"/>
    <property type="match status" value="2"/>
</dbReference>
<dbReference type="InterPro" id="IPR020845">
    <property type="entry name" value="AMP-binding_CS"/>
</dbReference>
<dbReference type="Pfam" id="PF00501">
    <property type="entry name" value="AMP-binding"/>
    <property type="match status" value="2"/>
</dbReference>